<name>A0A7S4S7R8_9DINO</name>
<dbReference type="EMBL" id="HBNR01065606">
    <property type="protein sequence ID" value="CAE4637350.1"/>
    <property type="molecule type" value="Transcribed_RNA"/>
</dbReference>
<accession>A0A7S4S7R8</accession>
<evidence type="ECO:0000313" key="2">
    <source>
        <dbReference type="EMBL" id="CAE4637350.1"/>
    </source>
</evidence>
<reference evidence="2" key="1">
    <citation type="submission" date="2021-01" db="EMBL/GenBank/DDBJ databases">
        <authorList>
            <person name="Corre E."/>
            <person name="Pelletier E."/>
            <person name="Niang G."/>
            <person name="Scheremetjew M."/>
            <person name="Finn R."/>
            <person name="Kale V."/>
            <person name="Holt S."/>
            <person name="Cochrane G."/>
            <person name="Meng A."/>
            <person name="Brown T."/>
            <person name="Cohen L."/>
        </authorList>
    </citation>
    <scope>NUCLEOTIDE SEQUENCE</scope>
    <source>
        <strain evidence="2">CCMP3105</strain>
    </source>
</reference>
<protein>
    <recommendedName>
        <fullName evidence="3">Phytase-like domain-containing protein</fullName>
    </recommendedName>
</protein>
<gene>
    <name evidence="2" type="ORF">AMON00008_LOCUS46346</name>
</gene>
<dbReference type="InterPro" id="IPR051288">
    <property type="entry name" value="Serum_paraoxonase/arylesterase"/>
</dbReference>
<dbReference type="AlphaFoldDB" id="A0A7S4S7R8"/>
<dbReference type="InterPro" id="IPR011042">
    <property type="entry name" value="6-blade_b-propeller_TolB-like"/>
</dbReference>
<feature type="chain" id="PRO_5030539240" description="Phytase-like domain-containing protein" evidence="1">
    <location>
        <begin position="25"/>
        <end position="425"/>
    </location>
</feature>
<dbReference type="PANTHER" id="PTHR11799:SF12">
    <property type="entry name" value="PARAOXONASE-RELATED"/>
    <property type="match status" value="1"/>
</dbReference>
<dbReference type="PANTHER" id="PTHR11799">
    <property type="entry name" value="PARAOXONASE"/>
    <property type="match status" value="1"/>
</dbReference>
<evidence type="ECO:0000256" key="1">
    <source>
        <dbReference type="SAM" id="SignalP"/>
    </source>
</evidence>
<dbReference type="SUPFAM" id="SSF63829">
    <property type="entry name" value="Calcium-dependent phosphotriesterase"/>
    <property type="match status" value="1"/>
</dbReference>
<evidence type="ECO:0008006" key="3">
    <source>
        <dbReference type="Google" id="ProtNLM"/>
    </source>
</evidence>
<sequence>MGACRNASVVLAVVLSLLVGYVVRDLNAVFGPKDIAFNDGACELLGGDQLKGGEDLTLWRDGVAIATAGDLKTTFRRGGSHAELTGVFAVSMVQAGDVPAGTVRKLELVGFPATSRLAGHGVFLSNKTQLLYVVNHGDELTRVEIFGIEGKSFRDLRLNLVGRIESDLIPWSSANDVVEGEGVGEVFVSIWKTTRTPKEFEEKQDLLDVFNILAYRYLPINLGSLGVLRCTGSKEAWTCARTAAWGIPMANGLAVSPDRKTLLVSCPLCNEIWRYSVGPGGNLTEVTPRIPLPYPADNLDWDEATGRVLMGTLPAISVGSHVPMELMAFPTQQLSQGSFQFESLLRHDGTKLSQSSAGVQYGEAMLLGSPYYRGLLLCHGATNVTTCRFCPGGCIAGGRCYQDPPVGENKTAGTCKNHGGEWCGA</sequence>
<keyword evidence="1" id="KW-0732">Signal</keyword>
<dbReference type="Gene3D" id="2.120.10.30">
    <property type="entry name" value="TolB, C-terminal domain"/>
    <property type="match status" value="1"/>
</dbReference>
<proteinExistence type="predicted"/>
<feature type="signal peptide" evidence="1">
    <location>
        <begin position="1"/>
        <end position="24"/>
    </location>
</feature>
<organism evidence="2">
    <name type="scientific">Alexandrium monilatum</name>
    <dbReference type="NCBI Taxonomy" id="311494"/>
    <lineage>
        <taxon>Eukaryota</taxon>
        <taxon>Sar</taxon>
        <taxon>Alveolata</taxon>
        <taxon>Dinophyceae</taxon>
        <taxon>Gonyaulacales</taxon>
        <taxon>Pyrocystaceae</taxon>
        <taxon>Alexandrium</taxon>
    </lineage>
</organism>